<protein>
    <recommendedName>
        <fullName evidence="5">Tetraspanin</fullName>
    </recommendedName>
</protein>
<reference evidence="4" key="1">
    <citation type="journal article" date="2013" name="Genome Announc.">
        <title>Draft genome sequence of the basidiomycetous yeast-like fungus Pseudozyma hubeiensis SY62, which produces an abundant amount of the biosurfactant mannosylerythritol lipids.</title>
        <authorList>
            <person name="Konishi M."/>
            <person name="Hatada Y."/>
            <person name="Horiuchi J."/>
        </authorList>
    </citation>
    <scope>NUCLEOTIDE SEQUENCE [LARGE SCALE GENOMIC DNA]</scope>
    <source>
        <strain evidence="4">SY62</strain>
    </source>
</reference>
<evidence type="ECO:0000313" key="4">
    <source>
        <dbReference type="Proteomes" id="UP000014071"/>
    </source>
</evidence>
<feature type="transmembrane region" description="Helical" evidence="2">
    <location>
        <begin position="149"/>
        <end position="172"/>
    </location>
</feature>
<keyword evidence="2" id="KW-1133">Transmembrane helix</keyword>
<evidence type="ECO:0000256" key="2">
    <source>
        <dbReference type="SAM" id="Phobius"/>
    </source>
</evidence>
<name>R9P4K8_PSEHS</name>
<evidence type="ECO:0000256" key="1">
    <source>
        <dbReference type="SAM" id="MobiDB-lite"/>
    </source>
</evidence>
<dbReference type="HOGENOM" id="CLU_1054390_0_0_1"/>
<evidence type="ECO:0000313" key="3">
    <source>
        <dbReference type="EMBL" id="GAC93040.1"/>
    </source>
</evidence>
<dbReference type="Proteomes" id="UP000014071">
    <property type="component" value="Unassembled WGS sequence"/>
</dbReference>
<feature type="compositionally biased region" description="Polar residues" evidence="1">
    <location>
        <begin position="240"/>
        <end position="251"/>
    </location>
</feature>
<feature type="transmembrane region" description="Helical" evidence="2">
    <location>
        <begin position="87"/>
        <end position="106"/>
    </location>
</feature>
<keyword evidence="2" id="KW-0812">Transmembrane</keyword>
<dbReference type="AlphaFoldDB" id="R9P4K8"/>
<dbReference type="EMBL" id="DF238771">
    <property type="protein sequence ID" value="GAC93040.1"/>
    <property type="molecule type" value="Genomic_DNA"/>
</dbReference>
<keyword evidence="4" id="KW-1185">Reference proteome</keyword>
<sequence>MKTFCCCIPVRLGVLILAPATTVLASLLAYTQLSLLINYQNQYGTFEKAIHGALAGITILIALASLFGLLGAVLARRSLVAFYSNTLWLGLLIFAVLGGIEIWQLFRNKDSFASQCEARTNSNTKELQSLFGSSLQGPTDEVCKKLADINAIVITVLFGILVLVLAWLINIVSQYKHQLRERDATYGGHAYAGRGDRSRVFGNTGKSSGYHPTETREVDESGAKLLHVTQPPAGWKDMSHQQQPYHHTSGSYAAYGKA</sequence>
<organism evidence="3 4">
    <name type="scientific">Pseudozyma hubeiensis (strain SY62)</name>
    <name type="common">Yeast</name>
    <dbReference type="NCBI Taxonomy" id="1305764"/>
    <lineage>
        <taxon>Eukaryota</taxon>
        <taxon>Fungi</taxon>
        <taxon>Dikarya</taxon>
        <taxon>Basidiomycota</taxon>
        <taxon>Ustilaginomycotina</taxon>
        <taxon>Ustilaginomycetes</taxon>
        <taxon>Ustilaginales</taxon>
        <taxon>Ustilaginaceae</taxon>
        <taxon>Pseudozyma</taxon>
    </lineage>
</organism>
<dbReference type="eggNOG" id="ENOG502RBV1">
    <property type="taxonomic scope" value="Eukaryota"/>
</dbReference>
<dbReference type="RefSeq" id="XP_012186627.1">
    <property type="nucleotide sequence ID" value="XM_012331237.1"/>
</dbReference>
<feature type="region of interest" description="Disordered" evidence="1">
    <location>
        <begin position="235"/>
        <end position="258"/>
    </location>
</feature>
<feature type="transmembrane region" description="Helical" evidence="2">
    <location>
        <begin position="49"/>
        <end position="75"/>
    </location>
</feature>
<gene>
    <name evidence="3" type="ORF">PHSY_000601</name>
</gene>
<dbReference type="GeneID" id="24105906"/>
<dbReference type="STRING" id="1305764.R9P4K8"/>
<evidence type="ECO:0008006" key="5">
    <source>
        <dbReference type="Google" id="ProtNLM"/>
    </source>
</evidence>
<accession>R9P4K8</accession>
<dbReference type="OrthoDB" id="3239304at2759"/>
<proteinExistence type="predicted"/>
<keyword evidence="2" id="KW-0472">Membrane</keyword>